<protein>
    <submittedName>
        <fullName evidence="1">Uncharacterized protein</fullName>
    </submittedName>
</protein>
<gene>
    <name evidence="1" type="ORF">M8332_06920</name>
</gene>
<geneLocation type="plasmid" evidence="1 2">
    <name>punnamed</name>
</geneLocation>
<keyword evidence="1" id="KW-0614">Plasmid</keyword>
<evidence type="ECO:0000313" key="1">
    <source>
        <dbReference type="EMBL" id="USS94013.1"/>
    </source>
</evidence>
<accession>A0ABY5C795</accession>
<evidence type="ECO:0000313" key="2">
    <source>
        <dbReference type="Proteomes" id="UP001057532"/>
    </source>
</evidence>
<dbReference type="Proteomes" id="UP001057532">
    <property type="component" value="Plasmid punnamed"/>
</dbReference>
<reference evidence="1" key="1">
    <citation type="submission" date="2022-05" db="EMBL/GenBank/DDBJ databases">
        <authorList>
            <person name="Oliphant S.A."/>
            <person name="Watson-Haigh N.S."/>
            <person name="Sumby K.M."/>
            <person name="Gardner J.M."/>
            <person name="Jiranek V."/>
        </authorList>
    </citation>
    <scope>NUCLEOTIDE SEQUENCE</scope>
    <source>
        <strain evidence="1">Ru20-1</strain>
        <plasmid evidence="1">punnamed</plasmid>
    </source>
</reference>
<organism evidence="1 2">
    <name type="scientific">Fructilactobacillus ixorae</name>
    <dbReference type="NCBI Taxonomy" id="1750535"/>
    <lineage>
        <taxon>Bacteria</taxon>
        <taxon>Bacillati</taxon>
        <taxon>Bacillota</taxon>
        <taxon>Bacilli</taxon>
        <taxon>Lactobacillales</taxon>
        <taxon>Lactobacillaceae</taxon>
        <taxon>Fructilactobacillus</taxon>
    </lineage>
</organism>
<proteinExistence type="predicted"/>
<dbReference type="EMBL" id="CP097479">
    <property type="protein sequence ID" value="USS94013.1"/>
    <property type="molecule type" value="Genomic_DNA"/>
</dbReference>
<name>A0ABY5C795_9LACO</name>
<sequence>MSNYNYTHLRVPDPNDTSRIWTPLIDSVNGIRSAAYGIDVREYIARGFESIGVQLNLYNATLHRSEHRTDQLQAQLDESVSGMNKDAEVKQARVSWNGEVFDTLGERIKALEIDHGDVSLDVGTVDVGQTALYVQNFNDPACEFITKEIDHDETDEIVPIGIEVINAKDIGTHVQKEDNN</sequence>
<keyword evidence="2" id="KW-1185">Reference proteome</keyword>
<dbReference type="RefSeq" id="WP_252780902.1">
    <property type="nucleotide sequence ID" value="NZ_CP097479.1"/>
</dbReference>